<dbReference type="GO" id="GO:0034475">
    <property type="term" value="P:U4 snRNA 3'-end processing"/>
    <property type="evidence" value="ECO:0007669"/>
    <property type="project" value="TreeGrafter"/>
</dbReference>
<dbReference type="InterPro" id="IPR001247">
    <property type="entry name" value="ExoRNase_PH_dom1"/>
</dbReference>
<dbReference type="InterPro" id="IPR020568">
    <property type="entry name" value="Ribosomal_Su5_D2-typ_SF"/>
</dbReference>
<dbReference type="GO" id="GO:0071028">
    <property type="term" value="P:nuclear mRNA surveillance"/>
    <property type="evidence" value="ECO:0007669"/>
    <property type="project" value="TreeGrafter"/>
</dbReference>
<keyword evidence="5" id="KW-0698">rRNA processing</keyword>
<evidence type="ECO:0000256" key="8">
    <source>
        <dbReference type="ARBA" id="ARBA00023242"/>
    </source>
</evidence>
<protein>
    <submittedName>
        <fullName evidence="11">3'-5'-exoribonuclease</fullName>
    </submittedName>
</protein>
<evidence type="ECO:0000313" key="11">
    <source>
        <dbReference type="EMBL" id="KAK2603918.1"/>
    </source>
</evidence>
<evidence type="ECO:0000256" key="2">
    <source>
        <dbReference type="ARBA" id="ARBA00004496"/>
    </source>
</evidence>
<dbReference type="InterPro" id="IPR050080">
    <property type="entry name" value="RNase_PH"/>
</dbReference>
<dbReference type="CDD" id="cd11371">
    <property type="entry name" value="RNase_PH_MTR3"/>
    <property type="match status" value="1"/>
</dbReference>
<evidence type="ECO:0000256" key="9">
    <source>
        <dbReference type="SAM" id="MobiDB-lite"/>
    </source>
</evidence>
<dbReference type="Gene3D" id="3.30.230.70">
    <property type="entry name" value="GHMP Kinase, N-terminal domain"/>
    <property type="match status" value="1"/>
</dbReference>
<comment type="caution">
    <text evidence="11">The sequence shown here is derived from an EMBL/GenBank/DDBJ whole genome shotgun (WGS) entry which is preliminary data.</text>
</comment>
<keyword evidence="8" id="KW-0539">Nucleus</keyword>
<dbReference type="AlphaFoldDB" id="A0AAJ0CSE4"/>
<keyword evidence="6" id="KW-0271">Exosome</keyword>
<keyword evidence="12" id="KW-1185">Reference proteome</keyword>
<evidence type="ECO:0000256" key="7">
    <source>
        <dbReference type="ARBA" id="ARBA00022884"/>
    </source>
</evidence>
<dbReference type="GO" id="GO:0006364">
    <property type="term" value="P:rRNA processing"/>
    <property type="evidence" value="ECO:0007669"/>
    <property type="project" value="UniProtKB-KW"/>
</dbReference>
<dbReference type="EMBL" id="JASWJB010000053">
    <property type="protein sequence ID" value="KAK2603918.1"/>
    <property type="molecule type" value="Genomic_DNA"/>
</dbReference>
<comment type="similarity">
    <text evidence="3">Belongs to the RNase PH family.</text>
</comment>
<evidence type="ECO:0000256" key="6">
    <source>
        <dbReference type="ARBA" id="ARBA00022835"/>
    </source>
</evidence>
<keyword evidence="7" id="KW-0694">RNA-binding</keyword>
<accession>A0AAJ0CSE4</accession>
<comment type="subcellular location">
    <subcellularLocation>
        <location evidence="2">Cytoplasm</location>
    </subcellularLocation>
    <subcellularLocation>
        <location evidence="1">Nucleus</location>
    </subcellularLocation>
</comment>
<dbReference type="SUPFAM" id="SSF54211">
    <property type="entry name" value="Ribosomal protein S5 domain 2-like"/>
    <property type="match status" value="1"/>
</dbReference>
<name>A0AAJ0CSE4_9HYPO</name>
<evidence type="ECO:0000256" key="4">
    <source>
        <dbReference type="ARBA" id="ARBA00022490"/>
    </source>
</evidence>
<dbReference type="PANTHER" id="PTHR11953">
    <property type="entry name" value="EXOSOME COMPLEX COMPONENT"/>
    <property type="match status" value="1"/>
</dbReference>
<sequence length="291" mass="31316">MADRRRINGPTGISHPPIYDEDLSGSTTRKRGRSEARPLYLQTGVTPSASGSAYLEIEQSGGSTGFGMKLTCTVHGPRSLPRSAPFSPYMILSTHVKYAPFATRQRKGYLRDVSERDLSIHLETALRGALVAERWPKSGVDIVVTVIEGDMARQASVGRGLEEWNTMTVLSGCITVASAAMADAGIDCVDTVTGGVAAVVMDRNTDIEPFIVIDPVLSEHEIVLAACCVAYLARRDEITHLWYRGCLSRSDLPMRRSLIARAILASKGTGKAISPSLVEALTLPQTISGSL</sequence>
<evidence type="ECO:0000259" key="10">
    <source>
        <dbReference type="Pfam" id="PF01138"/>
    </source>
</evidence>
<feature type="region of interest" description="Disordered" evidence="9">
    <location>
        <begin position="1"/>
        <end position="35"/>
    </location>
</feature>
<dbReference type="GO" id="GO:0000177">
    <property type="term" value="C:cytoplasmic exosome (RNase complex)"/>
    <property type="evidence" value="ECO:0007669"/>
    <property type="project" value="TreeGrafter"/>
</dbReference>
<dbReference type="GO" id="GO:0003723">
    <property type="term" value="F:RNA binding"/>
    <property type="evidence" value="ECO:0007669"/>
    <property type="project" value="UniProtKB-KW"/>
</dbReference>
<dbReference type="GO" id="GO:0005730">
    <property type="term" value="C:nucleolus"/>
    <property type="evidence" value="ECO:0007669"/>
    <property type="project" value="TreeGrafter"/>
</dbReference>
<reference evidence="11" key="1">
    <citation type="submission" date="2023-06" db="EMBL/GenBank/DDBJ databases">
        <title>Conoideocrella luteorostrata (Hypocreales: Clavicipitaceae), a potential biocontrol fungus for elongate hemlock scale in United States Christmas tree production areas.</title>
        <authorList>
            <person name="Barrett H."/>
            <person name="Lovett B."/>
            <person name="Macias A.M."/>
            <person name="Stajich J.E."/>
            <person name="Kasson M.T."/>
        </authorList>
    </citation>
    <scope>NUCLEOTIDE SEQUENCE</scope>
    <source>
        <strain evidence="11">ARSEF 14590</strain>
    </source>
</reference>
<evidence type="ECO:0000313" key="12">
    <source>
        <dbReference type="Proteomes" id="UP001251528"/>
    </source>
</evidence>
<proteinExistence type="inferred from homology"/>
<dbReference type="GO" id="GO:0071051">
    <property type="term" value="P:poly(A)-dependent snoRNA 3'-end processing"/>
    <property type="evidence" value="ECO:0007669"/>
    <property type="project" value="TreeGrafter"/>
</dbReference>
<keyword evidence="4" id="KW-0963">Cytoplasm</keyword>
<evidence type="ECO:0000256" key="3">
    <source>
        <dbReference type="ARBA" id="ARBA00006678"/>
    </source>
</evidence>
<organism evidence="11 12">
    <name type="scientific">Conoideocrella luteorostrata</name>
    <dbReference type="NCBI Taxonomy" id="1105319"/>
    <lineage>
        <taxon>Eukaryota</taxon>
        <taxon>Fungi</taxon>
        <taxon>Dikarya</taxon>
        <taxon>Ascomycota</taxon>
        <taxon>Pezizomycotina</taxon>
        <taxon>Sordariomycetes</taxon>
        <taxon>Hypocreomycetidae</taxon>
        <taxon>Hypocreales</taxon>
        <taxon>Clavicipitaceae</taxon>
        <taxon>Conoideocrella</taxon>
    </lineage>
</organism>
<dbReference type="Proteomes" id="UP001251528">
    <property type="component" value="Unassembled WGS sequence"/>
</dbReference>
<evidence type="ECO:0000256" key="1">
    <source>
        <dbReference type="ARBA" id="ARBA00004123"/>
    </source>
</evidence>
<evidence type="ECO:0000256" key="5">
    <source>
        <dbReference type="ARBA" id="ARBA00022552"/>
    </source>
</evidence>
<dbReference type="GO" id="GO:0000176">
    <property type="term" value="C:nuclear exosome (RNase complex)"/>
    <property type="evidence" value="ECO:0007669"/>
    <property type="project" value="UniProtKB-ARBA"/>
</dbReference>
<dbReference type="InterPro" id="IPR027408">
    <property type="entry name" value="PNPase/RNase_PH_dom_sf"/>
</dbReference>
<dbReference type="Pfam" id="PF01138">
    <property type="entry name" value="RNase_PH"/>
    <property type="match status" value="1"/>
</dbReference>
<dbReference type="PANTHER" id="PTHR11953:SF2">
    <property type="entry name" value="EXOSOME COMPLEX COMPONENT MTR3"/>
    <property type="match status" value="1"/>
</dbReference>
<feature type="domain" description="Exoribonuclease phosphorolytic" evidence="10">
    <location>
        <begin position="35"/>
        <end position="186"/>
    </location>
</feature>
<gene>
    <name evidence="11" type="primary">MTR3</name>
    <name evidence="11" type="ORF">QQS21_003853</name>
</gene>
<dbReference type="GO" id="GO:0016075">
    <property type="term" value="P:rRNA catabolic process"/>
    <property type="evidence" value="ECO:0007669"/>
    <property type="project" value="TreeGrafter"/>
</dbReference>